<evidence type="ECO:0000256" key="2">
    <source>
        <dbReference type="ARBA" id="ARBA00022692"/>
    </source>
</evidence>
<feature type="transmembrane region" description="Helical" evidence="5">
    <location>
        <begin position="305"/>
        <end position="327"/>
    </location>
</feature>
<evidence type="ECO:0000256" key="3">
    <source>
        <dbReference type="ARBA" id="ARBA00022989"/>
    </source>
</evidence>
<evidence type="ECO:0000256" key="5">
    <source>
        <dbReference type="RuleBase" id="RU363076"/>
    </source>
</evidence>
<keyword evidence="5" id="KW-0496">Mitochondrion</keyword>
<dbReference type="PANTHER" id="PTHR23427">
    <property type="entry name" value="SURFEIT LOCUS PROTEIN"/>
    <property type="match status" value="1"/>
</dbReference>
<dbReference type="PANTHER" id="PTHR23427:SF2">
    <property type="entry name" value="SURFEIT LOCUS PROTEIN 1"/>
    <property type="match status" value="1"/>
</dbReference>
<accession>A0A4P9ZHC3</accession>
<comment type="subcellular location">
    <subcellularLocation>
        <location evidence="1">Membrane</location>
    </subcellularLocation>
    <subcellularLocation>
        <location evidence="5">Mitochondrion inner membrane</location>
        <topology evidence="5">Multi-pass membrane protein</topology>
    </subcellularLocation>
</comment>
<dbReference type="PROSITE" id="PS50895">
    <property type="entry name" value="SURF1"/>
    <property type="match status" value="1"/>
</dbReference>
<dbReference type="CDD" id="cd06662">
    <property type="entry name" value="SURF1"/>
    <property type="match status" value="1"/>
</dbReference>
<gene>
    <name evidence="6" type="ORF">METBISCDRAFT_25636</name>
</gene>
<keyword evidence="4 5" id="KW-0472">Membrane</keyword>
<keyword evidence="7" id="KW-1185">Reference proteome</keyword>
<dbReference type="InterPro" id="IPR002994">
    <property type="entry name" value="Surf1/Shy1"/>
</dbReference>
<dbReference type="GO" id="GO:0033617">
    <property type="term" value="P:mitochondrial respiratory chain complex IV assembly"/>
    <property type="evidence" value="ECO:0007669"/>
    <property type="project" value="TreeGrafter"/>
</dbReference>
<proteinExistence type="inferred from homology"/>
<keyword evidence="5" id="KW-0999">Mitochondrion inner membrane</keyword>
<evidence type="ECO:0000256" key="1">
    <source>
        <dbReference type="ARBA" id="ARBA00004370"/>
    </source>
</evidence>
<dbReference type="Proteomes" id="UP000268321">
    <property type="component" value="Unassembled WGS sequence"/>
</dbReference>
<dbReference type="InterPro" id="IPR045214">
    <property type="entry name" value="Surf1/Surf4"/>
</dbReference>
<evidence type="ECO:0000256" key="4">
    <source>
        <dbReference type="ARBA" id="ARBA00023136"/>
    </source>
</evidence>
<protein>
    <recommendedName>
        <fullName evidence="5">SURF1-like protein</fullName>
    </recommendedName>
</protein>
<reference evidence="7" key="1">
    <citation type="journal article" date="2018" name="Nat. Microbiol.">
        <title>Leveraging single-cell genomics to expand the fungal tree of life.</title>
        <authorList>
            <person name="Ahrendt S.R."/>
            <person name="Quandt C.A."/>
            <person name="Ciobanu D."/>
            <person name="Clum A."/>
            <person name="Salamov A."/>
            <person name="Andreopoulos B."/>
            <person name="Cheng J.F."/>
            <person name="Woyke T."/>
            <person name="Pelin A."/>
            <person name="Henrissat B."/>
            <person name="Reynolds N.K."/>
            <person name="Benny G.L."/>
            <person name="Smith M.E."/>
            <person name="James T.Y."/>
            <person name="Grigoriev I.V."/>
        </authorList>
    </citation>
    <scope>NUCLEOTIDE SEQUENCE [LARGE SCALE GENOMIC DNA]</scope>
    <source>
        <strain evidence="7">Baker2002</strain>
    </source>
</reference>
<dbReference type="EMBL" id="ML004431">
    <property type="protein sequence ID" value="RKP32395.1"/>
    <property type="molecule type" value="Genomic_DNA"/>
</dbReference>
<sequence length="351" mass="40021">MSTLRFAGLPKPVRALRSVRTFTVDWKSMKSATTDLAKAENNTKHKVFRGSLLGLMLVMPVMSFFLGCWQVKRLQWKVDLIKKAEFQLAEPPLPDLPADLDPAAIGHFQFRRFSCRGHFDYSQEIFLGPRIRNGEVGYLVITPFVRAAGGKPILIERGWIRKAMVIPETRAHGYLSHLAFPQGEITIEAMFRIMPRKASIHIDHEPGTKLFYVHDVPAMAEQSGSLPIYAQMIYDLSDHPDWRAPDEKTPLWWRSLLKKHKGTEKLSDLPSSTSDSTLEWQEFEFWKQGVPVGVVPKVNFTNNHLQYLITWFGVSFVSTCLLLYSFYKKKTTGSAEALQKAKMQHLRGGSI</sequence>
<dbReference type="Pfam" id="PF02104">
    <property type="entry name" value="SURF1"/>
    <property type="match status" value="1"/>
</dbReference>
<organism evidence="6 7">
    <name type="scientific">Metschnikowia bicuspidata</name>
    <dbReference type="NCBI Taxonomy" id="27322"/>
    <lineage>
        <taxon>Eukaryota</taxon>
        <taxon>Fungi</taxon>
        <taxon>Dikarya</taxon>
        <taxon>Ascomycota</taxon>
        <taxon>Saccharomycotina</taxon>
        <taxon>Pichiomycetes</taxon>
        <taxon>Metschnikowiaceae</taxon>
        <taxon>Metschnikowia</taxon>
    </lineage>
</organism>
<dbReference type="AlphaFoldDB" id="A0A4P9ZHC3"/>
<evidence type="ECO:0000313" key="7">
    <source>
        <dbReference type="Proteomes" id="UP000268321"/>
    </source>
</evidence>
<feature type="transmembrane region" description="Helical" evidence="5">
    <location>
        <begin position="47"/>
        <end position="67"/>
    </location>
</feature>
<evidence type="ECO:0000313" key="6">
    <source>
        <dbReference type="EMBL" id="RKP32395.1"/>
    </source>
</evidence>
<keyword evidence="2 5" id="KW-0812">Transmembrane</keyword>
<keyword evidence="3 5" id="KW-1133">Transmembrane helix</keyword>
<dbReference type="OrthoDB" id="10040024at2759"/>
<name>A0A4P9ZHC3_9ASCO</name>
<dbReference type="GO" id="GO:0005743">
    <property type="term" value="C:mitochondrial inner membrane"/>
    <property type="evidence" value="ECO:0007669"/>
    <property type="project" value="UniProtKB-SubCell"/>
</dbReference>
<comment type="similarity">
    <text evidence="5">Belongs to the SURF1 family.</text>
</comment>
<comment type="function">
    <text evidence="5">Probably involved in the biogenesis of the COX complex.</text>
</comment>